<comment type="caution">
    <text evidence="1">The sequence shown here is derived from an EMBL/GenBank/DDBJ whole genome shotgun (WGS) entry which is preliminary data.</text>
</comment>
<proteinExistence type="predicted"/>
<reference evidence="1" key="1">
    <citation type="submission" date="2021-02" db="EMBL/GenBank/DDBJ databases">
        <title>Thiocyanate and organic carbon inputs drive convergent selection for specific autotrophic Afipia and Thiobacillus strains within complex microbiomes.</title>
        <authorList>
            <person name="Huddy R.J."/>
            <person name="Sachdeva R."/>
            <person name="Kadzinga F."/>
            <person name="Kantor R.S."/>
            <person name="Harrison S.T.L."/>
            <person name="Banfield J.F."/>
        </authorList>
    </citation>
    <scope>NUCLEOTIDE SEQUENCE</scope>
    <source>
        <strain evidence="1">SCN18_10_11_15_R4_P_38_20</strain>
    </source>
</reference>
<sequence>MVTSNVLVLITDSKVAKFYSSKGKKVQHLLKGIKAEKWWKVLLQKGRDNFFRKRGVSSHFLDPHHEAKENERRSFSLEISRVLENILKLYPTECIIVFSEPKMLGELRKNLDPKFKDFIHKEVSKDLTHCTLQEISNHLKNI</sequence>
<accession>A0A8J7PX68</accession>
<organism evidence="1 2">
    <name type="scientific">Candidatus Paracaedimonas acanthamoebae</name>
    <dbReference type="NCBI Taxonomy" id="244581"/>
    <lineage>
        <taxon>Bacteria</taxon>
        <taxon>Pseudomonadati</taxon>
        <taxon>Pseudomonadota</taxon>
        <taxon>Alphaproteobacteria</taxon>
        <taxon>Holosporales</taxon>
        <taxon>Caedimonadaceae</taxon>
        <taxon>Candidatus Paracaedimonas</taxon>
    </lineage>
</organism>
<gene>
    <name evidence="1" type="ORF">J0H12_01805</name>
</gene>
<dbReference type="Proteomes" id="UP000664414">
    <property type="component" value="Unassembled WGS sequence"/>
</dbReference>
<name>A0A8J7PX68_9PROT</name>
<protein>
    <submittedName>
        <fullName evidence="1">Host attachment protein</fullName>
    </submittedName>
</protein>
<dbReference type="EMBL" id="JAFKGL010000012">
    <property type="protein sequence ID" value="MBN9412648.1"/>
    <property type="molecule type" value="Genomic_DNA"/>
</dbReference>
<dbReference type="Pfam" id="PF10116">
    <property type="entry name" value="Host_attach"/>
    <property type="match status" value="1"/>
</dbReference>
<evidence type="ECO:0000313" key="1">
    <source>
        <dbReference type="EMBL" id="MBN9412648.1"/>
    </source>
</evidence>
<dbReference type="InterPro" id="IPR019291">
    <property type="entry name" value="Host_attachment_protein"/>
</dbReference>
<evidence type="ECO:0000313" key="2">
    <source>
        <dbReference type="Proteomes" id="UP000664414"/>
    </source>
</evidence>
<dbReference type="AlphaFoldDB" id="A0A8J7PX68"/>